<dbReference type="Pfam" id="PF12589">
    <property type="entry name" value="WBS_methylT"/>
    <property type="match status" value="1"/>
</dbReference>
<evidence type="ECO:0000313" key="11">
    <source>
        <dbReference type="EMBL" id="KPI45563.1"/>
    </source>
</evidence>
<dbReference type="EMBL" id="LFJN01000001">
    <property type="protein sequence ID" value="KPI45563.1"/>
    <property type="molecule type" value="Genomic_DNA"/>
</dbReference>
<evidence type="ECO:0000256" key="2">
    <source>
        <dbReference type="ARBA" id="ARBA00004496"/>
    </source>
</evidence>
<evidence type="ECO:0000256" key="1">
    <source>
        <dbReference type="ARBA" id="ARBA00004123"/>
    </source>
</evidence>
<keyword evidence="8" id="KW-0539">Nucleus</keyword>
<dbReference type="Pfam" id="PF08241">
    <property type="entry name" value="Methyltransf_11"/>
    <property type="match status" value="1"/>
</dbReference>
<sequence>MSRPEDLLPPDLFYNDTESTKYTTSSRIQRIQSDMTHRALELLHLDRPSLILDVGCGSGLSGEILSEEGHTWIGMDISPSMLAVALERDEVNGDLLLGDMGQGLPFRPGSFDAAISISAIQWLCNAESSDDRPEARLKRFFDGLYACLKRGGRAVCQFYPKNEVQRKMISAAAVKAGFGAGILEDDGGTKNVKTYLVLSVGGGDITQAVNGLDDVDIEDGRNVRQAMNGKGIGTPKKGSKEWIMQRKEKMKHKGKVVKTDSKYTGRKRRVAF</sequence>
<keyword evidence="4" id="KW-0963">Cytoplasm</keyword>
<dbReference type="PANTHER" id="PTHR12734">
    <property type="entry name" value="METHYLTRANSFERASE-RELATED"/>
    <property type="match status" value="1"/>
</dbReference>
<keyword evidence="6" id="KW-0808">Transferase</keyword>
<keyword evidence="12" id="KW-1185">Reference proteome</keyword>
<dbReference type="Gene3D" id="3.40.50.150">
    <property type="entry name" value="Vaccinia Virus protein VP39"/>
    <property type="match status" value="1"/>
</dbReference>
<dbReference type="VEuPathDB" id="FungiDB:AB675_385"/>
<evidence type="ECO:0000256" key="4">
    <source>
        <dbReference type="ARBA" id="ARBA00022490"/>
    </source>
</evidence>
<dbReference type="RefSeq" id="XP_018005526.1">
    <property type="nucleotide sequence ID" value="XM_018143948.1"/>
</dbReference>
<dbReference type="GeneID" id="28735817"/>
<gene>
    <name evidence="11" type="ORF">AB675_385</name>
</gene>
<dbReference type="OrthoDB" id="2877at2759"/>
<dbReference type="InterPro" id="IPR029063">
    <property type="entry name" value="SAM-dependent_MTases_sf"/>
</dbReference>
<evidence type="ECO:0000256" key="3">
    <source>
        <dbReference type="ARBA" id="ARBA00005547"/>
    </source>
</evidence>
<dbReference type="InterPro" id="IPR013216">
    <property type="entry name" value="Methyltransf_11"/>
</dbReference>
<evidence type="ECO:0000313" key="12">
    <source>
        <dbReference type="Proteomes" id="UP000038010"/>
    </source>
</evidence>
<comment type="similarity">
    <text evidence="3">Belongs to the class I-like SAM-binding methyltransferase superfamily. BUD23/WBSCR22 family.</text>
</comment>
<reference evidence="11 12" key="1">
    <citation type="submission" date="2015-06" db="EMBL/GenBank/DDBJ databases">
        <title>Draft genome of the ant-associated black yeast Phialophora attae CBS 131958.</title>
        <authorList>
            <person name="Moreno L.F."/>
            <person name="Stielow B.J."/>
            <person name="de Hoog S."/>
            <person name="Vicente V.A."/>
            <person name="Weiss V.A."/>
            <person name="de Vries M."/>
            <person name="Cruz L.M."/>
            <person name="Souza E.M."/>
        </authorList>
    </citation>
    <scope>NUCLEOTIDE SEQUENCE [LARGE SCALE GENOMIC DNA]</scope>
    <source>
        <strain evidence="11 12">CBS 131958</strain>
    </source>
</reference>
<organism evidence="11 12">
    <name type="scientific">Cyphellophora attinorum</name>
    <dbReference type="NCBI Taxonomy" id="1664694"/>
    <lineage>
        <taxon>Eukaryota</taxon>
        <taxon>Fungi</taxon>
        <taxon>Dikarya</taxon>
        <taxon>Ascomycota</taxon>
        <taxon>Pezizomycotina</taxon>
        <taxon>Eurotiomycetes</taxon>
        <taxon>Chaetothyriomycetidae</taxon>
        <taxon>Chaetothyriales</taxon>
        <taxon>Cyphellophoraceae</taxon>
        <taxon>Cyphellophora</taxon>
    </lineage>
</organism>
<accession>A0A0N1HGW1</accession>
<dbReference type="AlphaFoldDB" id="A0A0N1HGW1"/>
<dbReference type="STRING" id="1664694.A0A0N1HGW1"/>
<evidence type="ECO:0000256" key="7">
    <source>
        <dbReference type="ARBA" id="ARBA00022691"/>
    </source>
</evidence>
<evidence type="ECO:0008006" key="13">
    <source>
        <dbReference type="Google" id="ProtNLM"/>
    </source>
</evidence>
<dbReference type="PANTHER" id="PTHR12734:SF0">
    <property type="entry name" value="18S RRNA (GUANINE-N(7))-METHYLTRANSFERASE-RELATED"/>
    <property type="match status" value="1"/>
</dbReference>
<feature type="domain" description="Methyltransferase type 11" evidence="9">
    <location>
        <begin position="52"/>
        <end position="156"/>
    </location>
</feature>
<dbReference type="GO" id="GO:0005730">
    <property type="term" value="C:nucleolus"/>
    <property type="evidence" value="ECO:0007669"/>
    <property type="project" value="UniProtKB-ARBA"/>
</dbReference>
<dbReference type="GO" id="GO:0005737">
    <property type="term" value="C:cytoplasm"/>
    <property type="evidence" value="ECO:0007669"/>
    <property type="project" value="UniProtKB-SubCell"/>
</dbReference>
<comment type="subcellular location">
    <subcellularLocation>
        <location evidence="2">Cytoplasm</location>
    </subcellularLocation>
    <subcellularLocation>
        <location evidence="1">Nucleus</location>
    </subcellularLocation>
</comment>
<protein>
    <recommendedName>
        <fullName evidence="13">18S rRNA (Guanine(1575)-N(7))-methyltransferase</fullName>
    </recommendedName>
</protein>
<dbReference type="GO" id="GO:0016435">
    <property type="term" value="F:rRNA (guanine) methyltransferase activity"/>
    <property type="evidence" value="ECO:0007669"/>
    <property type="project" value="InterPro"/>
</dbReference>
<dbReference type="Proteomes" id="UP000038010">
    <property type="component" value="Unassembled WGS sequence"/>
</dbReference>
<evidence type="ECO:0000256" key="8">
    <source>
        <dbReference type="ARBA" id="ARBA00023242"/>
    </source>
</evidence>
<comment type="caution">
    <text evidence="11">The sequence shown here is derived from an EMBL/GenBank/DDBJ whole genome shotgun (WGS) entry which is preliminary data.</text>
</comment>
<keyword evidence="7" id="KW-0949">S-adenosyl-L-methionine</keyword>
<dbReference type="GO" id="GO:0070476">
    <property type="term" value="P:rRNA (guanine-N7)-methylation"/>
    <property type="evidence" value="ECO:0007669"/>
    <property type="project" value="InterPro"/>
</dbReference>
<evidence type="ECO:0000256" key="5">
    <source>
        <dbReference type="ARBA" id="ARBA00022603"/>
    </source>
</evidence>
<feature type="domain" description="18S rRNA (guanine(1575)-N(7))-methyltransferase Bud23 C-terminal" evidence="10">
    <location>
        <begin position="205"/>
        <end position="269"/>
    </location>
</feature>
<dbReference type="SUPFAM" id="SSF53335">
    <property type="entry name" value="S-adenosyl-L-methionine-dependent methyltransferases"/>
    <property type="match status" value="1"/>
</dbReference>
<dbReference type="FunFam" id="3.40.50.150:FF:000017">
    <property type="entry name" value="probable 18S rRNA (Guanine-N(7))-methyltransferase"/>
    <property type="match status" value="1"/>
</dbReference>
<dbReference type="CDD" id="cd02440">
    <property type="entry name" value="AdoMet_MTases"/>
    <property type="match status" value="1"/>
</dbReference>
<proteinExistence type="inferred from homology"/>
<evidence type="ECO:0000259" key="9">
    <source>
        <dbReference type="Pfam" id="PF08241"/>
    </source>
</evidence>
<evidence type="ECO:0000256" key="6">
    <source>
        <dbReference type="ARBA" id="ARBA00022679"/>
    </source>
</evidence>
<dbReference type="InterPro" id="IPR039769">
    <property type="entry name" value="Bud23-like"/>
</dbReference>
<keyword evidence="5" id="KW-0489">Methyltransferase</keyword>
<name>A0A0N1HGW1_9EURO</name>
<evidence type="ECO:0000259" key="10">
    <source>
        <dbReference type="Pfam" id="PF12589"/>
    </source>
</evidence>
<dbReference type="InterPro" id="IPR022238">
    <property type="entry name" value="Bud23_C"/>
</dbReference>